<protein>
    <submittedName>
        <fullName evidence="1">Uncharacterized protein</fullName>
    </submittedName>
</protein>
<evidence type="ECO:0000313" key="1">
    <source>
        <dbReference type="EMBL" id="OSG84540.1"/>
    </source>
</evidence>
<reference evidence="1 2" key="1">
    <citation type="journal article" date="2016" name="Sci. Rep.">
        <title>Evaluation of genetic diversity among strains of the human gut commensal Bifidobacterium adolescentis.</title>
        <authorList>
            <person name="Duranti S."/>
            <person name="Milani C."/>
            <person name="Lugli G.A."/>
            <person name="Mancabelli L."/>
            <person name="Turroni F."/>
            <person name="Ferrario C."/>
            <person name="Mangifesta M."/>
            <person name="Viappiani A."/>
            <person name="Sanchez B."/>
            <person name="Margolles A."/>
            <person name="van Sinderen D."/>
            <person name="Ventura M."/>
        </authorList>
    </citation>
    <scope>NUCLEOTIDE SEQUENCE [LARGE SCALE GENOMIC DNA]</scope>
    <source>
        <strain evidence="1 2">487B</strain>
    </source>
</reference>
<sequence length="184" mass="21318">MTKKYSYAYTKSLYDHQYPDEKLISIHERPLADPTGKLTAIIDYEKPLSRHDMDKYDLEEFPFWLAQEHYLPLFSEECPLKLETLEEIRDEVAHAISVLADYHPLGDAPHGIHIGGIVDKDVKKLDLYRVYDTIPSWGINMVEELITGTDPTEFTFWDTTSDIKRQADKLHKEDKATLFADASK</sequence>
<accession>A0A1X2YQU4</accession>
<dbReference type="AlphaFoldDB" id="A0A1X2YQU4"/>
<comment type="caution">
    <text evidence="1">The sequence shown here is derived from an EMBL/GenBank/DDBJ whole genome shotgun (WGS) entry which is preliminary data.</text>
</comment>
<dbReference type="EMBL" id="LNKD01000009">
    <property type="protein sequence ID" value="OSG84540.1"/>
    <property type="molecule type" value="Genomic_DNA"/>
</dbReference>
<evidence type="ECO:0000313" key="2">
    <source>
        <dbReference type="Proteomes" id="UP000193377"/>
    </source>
</evidence>
<organism evidence="1 2">
    <name type="scientific">Bifidobacterium adolescentis</name>
    <dbReference type="NCBI Taxonomy" id="1680"/>
    <lineage>
        <taxon>Bacteria</taxon>
        <taxon>Bacillati</taxon>
        <taxon>Actinomycetota</taxon>
        <taxon>Actinomycetes</taxon>
        <taxon>Bifidobacteriales</taxon>
        <taxon>Bifidobacteriaceae</taxon>
        <taxon>Bifidobacterium</taxon>
    </lineage>
</organism>
<gene>
    <name evidence="1" type="ORF">B0487_2204</name>
</gene>
<dbReference type="RefSeq" id="WP_085393634.1">
    <property type="nucleotide sequence ID" value="NZ_LNKD01000009.1"/>
</dbReference>
<proteinExistence type="predicted"/>
<name>A0A1X2YQU4_BIFAD</name>
<dbReference type="Proteomes" id="UP000193377">
    <property type="component" value="Unassembled WGS sequence"/>
</dbReference>